<name>A0A0K0EJR9_STRER</name>
<reference evidence="1" key="1">
    <citation type="submission" date="2015-08" db="UniProtKB">
        <authorList>
            <consortium name="WormBaseParasite"/>
        </authorList>
    </citation>
    <scope>IDENTIFICATION</scope>
</reference>
<sequence length="72" mass="8101">MKVSKMGIISNILCLSVGIYGGIFASQNYEIPNIPSPYQIQESAIGLYQALKEEGFFVRKNEETSKEIEKEK</sequence>
<dbReference type="AlphaFoldDB" id="A0A0K0EJR9"/>
<accession>A0A0K0EJR9</accession>
<proteinExistence type="predicted"/>
<organism evidence="1">
    <name type="scientific">Strongyloides stercoralis</name>
    <name type="common">Threadworm</name>
    <dbReference type="NCBI Taxonomy" id="6248"/>
    <lineage>
        <taxon>Eukaryota</taxon>
        <taxon>Metazoa</taxon>
        <taxon>Ecdysozoa</taxon>
        <taxon>Nematoda</taxon>
        <taxon>Chromadorea</taxon>
        <taxon>Rhabditida</taxon>
        <taxon>Tylenchina</taxon>
        <taxon>Panagrolaimomorpha</taxon>
        <taxon>Strongyloidoidea</taxon>
        <taxon>Strongyloididae</taxon>
        <taxon>Strongyloides</taxon>
    </lineage>
</organism>
<protein>
    <submittedName>
        <fullName evidence="1">SLH domain-containing protein</fullName>
    </submittedName>
</protein>
<dbReference type="WBParaSite" id="SSTP_0000971100.1">
    <property type="protein sequence ID" value="SSTP_0000971100.1"/>
    <property type="gene ID" value="SSTP_0000971100"/>
</dbReference>
<evidence type="ECO:0000313" key="1">
    <source>
        <dbReference type="WBParaSite" id="SSTP_0000971100.1"/>
    </source>
</evidence>